<comment type="caution">
    <text evidence="2">The sequence shown here is derived from an EMBL/GenBank/DDBJ whole genome shotgun (WGS) entry which is preliminary data.</text>
</comment>
<name>A0ABW7C879_9CYAN</name>
<feature type="domain" description="NAD(P)-binding" evidence="1">
    <location>
        <begin position="13"/>
        <end position="317"/>
    </location>
</feature>
<dbReference type="InterPro" id="IPR016040">
    <property type="entry name" value="NAD(P)-bd_dom"/>
</dbReference>
<dbReference type="EC" id="4.2.1.47" evidence="2"/>
<dbReference type="InterPro" id="IPR036291">
    <property type="entry name" value="NAD(P)-bd_dom_sf"/>
</dbReference>
<evidence type="ECO:0000313" key="3">
    <source>
        <dbReference type="Proteomes" id="UP001604335"/>
    </source>
</evidence>
<organism evidence="2 3">
    <name type="scientific">Limnothrix redekei LRLZ20PSL1</name>
    <dbReference type="NCBI Taxonomy" id="3112953"/>
    <lineage>
        <taxon>Bacteria</taxon>
        <taxon>Bacillati</taxon>
        <taxon>Cyanobacteriota</taxon>
        <taxon>Cyanophyceae</taxon>
        <taxon>Pseudanabaenales</taxon>
        <taxon>Pseudanabaenaceae</taxon>
        <taxon>Limnothrix</taxon>
    </lineage>
</organism>
<dbReference type="Proteomes" id="UP001604335">
    <property type="component" value="Unassembled WGS sequence"/>
</dbReference>
<dbReference type="PANTHER" id="PTHR43000">
    <property type="entry name" value="DTDP-D-GLUCOSE 4,6-DEHYDRATASE-RELATED"/>
    <property type="match status" value="1"/>
</dbReference>
<reference evidence="3" key="1">
    <citation type="journal article" date="2024" name="Algal Res.">
        <title>Biochemical, toxicological and genomic investigation of a high-biomass producing Limnothrix strain isolated from Italian shallow drinking water reservoir.</title>
        <authorList>
            <person name="Simonazzi M."/>
            <person name="Shishido T.K."/>
            <person name="Delbaje E."/>
            <person name="Wahlsten M."/>
            <person name="Fewer D.P."/>
            <person name="Sivonen K."/>
            <person name="Pezzolesi L."/>
            <person name="Pistocchi R."/>
        </authorList>
    </citation>
    <scope>NUCLEOTIDE SEQUENCE [LARGE SCALE GENOMIC DNA]</scope>
    <source>
        <strain evidence="3">LRLZ20PSL1</strain>
    </source>
</reference>
<keyword evidence="2" id="KW-0456">Lyase</keyword>
<gene>
    <name evidence="2" type="ORF">VPK24_06265</name>
</gene>
<sequence length="327" mass="36355">MNQDGFWRDRRVLVTGATGVVGAWLVKALLDRGAAVTALVRDPDPQSEFYRSGDYQRCSIVSGRLEDFWTLERAINEPEIQTVFHLAAQAIVGVAHRFPWQTFEANVRGTYNLMEACRLHAGLVQQVVIASSDKAYGSPEQLPYVETMPLAGQHPYEVSKSCTDLIAQSYAHTYGLPVAIARCGNIYGGGDLNWSRIIPGTIRSLLAGQRPIIRSDGQFVRDYVYVKDAAVAYLQLAEAVNRPDVLGQGFNFSPETALSVLEVVDAVRRLMDCSHLEPDIQNTAKGEIRSQYLDSTKARTLLGWQPQYSLDAGLAETIAWYRQFLQP</sequence>
<dbReference type="Pfam" id="PF16363">
    <property type="entry name" value="GDP_Man_Dehyd"/>
    <property type="match status" value="1"/>
</dbReference>
<dbReference type="Gene3D" id="3.90.25.10">
    <property type="entry name" value="UDP-galactose 4-epimerase, domain 1"/>
    <property type="match status" value="1"/>
</dbReference>
<dbReference type="Gene3D" id="3.40.50.720">
    <property type="entry name" value="NAD(P)-binding Rossmann-like Domain"/>
    <property type="match status" value="1"/>
</dbReference>
<dbReference type="GO" id="GO:0008446">
    <property type="term" value="F:GDP-mannose 4,6-dehydratase activity"/>
    <property type="evidence" value="ECO:0007669"/>
    <property type="project" value="UniProtKB-EC"/>
</dbReference>
<dbReference type="EMBL" id="JAZAQF010000030">
    <property type="protein sequence ID" value="MFG3817236.1"/>
    <property type="molecule type" value="Genomic_DNA"/>
</dbReference>
<evidence type="ECO:0000313" key="2">
    <source>
        <dbReference type="EMBL" id="MFG3817236.1"/>
    </source>
</evidence>
<dbReference type="RefSeq" id="WP_393011423.1">
    <property type="nucleotide sequence ID" value="NZ_JAZAQF010000030.1"/>
</dbReference>
<dbReference type="SUPFAM" id="SSF51735">
    <property type="entry name" value="NAD(P)-binding Rossmann-fold domains"/>
    <property type="match status" value="1"/>
</dbReference>
<protein>
    <submittedName>
        <fullName evidence="2">GDP-mannose 4,6-dehydratase</fullName>
        <ecNumber evidence="2">4.2.1.47</ecNumber>
    </submittedName>
</protein>
<proteinExistence type="predicted"/>
<evidence type="ECO:0000259" key="1">
    <source>
        <dbReference type="Pfam" id="PF16363"/>
    </source>
</evidence>
<accession>A0ABW7C879</accession>
<keyword evidence="3" id="KW-1185">Reference proteome</keyword>